<dbReference type="EMBL" id="LVHD01000006">
    <property type="protein sequence ID" value="OAG78190.1"/>
    <property type="molecule type" value="Genomic_DNA"/>
</dbReference>
<sequence length="192" mass="20969">MRIDHRSFAAQGIDLEPQNKIGPAGMRREERGEDAERVADHLEIARRNGERLLVEPHVALEALIRQQSTFTRQDLARFVDRHTADAEQFNAVMVRVEACPDLVALGKDGHGRERFSTREMIGVEQRLEEASLAMGQSQGHAVPLAVRRAAMAAGRAWGRAGAGGGRGDEVPRPVRGGGLCWDGEEHHAGCGP</sequence>
<comment type="caution">
    <text evidence="1">The sequence shown here is derived from an EMBL/GenBank/DDBJ whole genome shotgun (WGS) entry which is preliminary data.</text>
</comment>
<evidence type="ECO:0000313" key="1">
    <source>
        <dbReference type="EMBL" id="OAG78190.1"/>
    </source>
</evidence>
<name>A0A177GD31_9PROT</name>
<gene>
    <name evidence="1" type="ORF">Amal_00593</name>
</gene>
<dbReference type="AlphaFoldDB" id="A0A177GD31"/>
<accession>A0A177GD31</accession>
<reference evidence="1 2" key="1">
    <citation type="submission" date="2016-03" db="EMBL/GenBank/DDBJ databases">
        <title>Draft genome sequence of Acetobacter malorum CECT 7742, a strain isolated from strawberry vinegar.</title>
        <authorList>
            <person name="Sainz F."/>
            <person name="Mas A."/>
            <person name="Torija M.J."/>
        </authorList>
    </citation>
    <scope>NUCLEOTIDE SEQUENCE [LARGE SCALE GENOMIC DNA]</scope>
    <source>
        <strain evidence="1 2">CECT 7742</strain>
    </source>
</reference>
<evidence type="ECO:0000313" key="2">
    <source>
        <dbReference type="Proteomes" id="UP000077349"/>
    </source>
</evidence>
<dbReference type="PATRIC" id="fig|178901.16.peg.630"/>
<protein>
    <submittedName>
        <fullName evidence="1">Conjugal transfer protein TraA</fullName>
    </submittedName>
</protein>
<organism evidence="1 2">
    <name type="scientific">Acetobacter malorum</name>
    <dbReference type="NCBI Taxonomy" id="178901"/>
    <lineage>
        <taxon>Bacteria</taxon>
        <taxon>Pseudomonadati</taxon>
        <taxon>Pseudomonadota</taxon>
        <taxon>Alphaproteobacteria</taxon>
        <taxon>Acetobacterales</taxon>
        <taxon>Acetobacteraceae</taxon>
        <taxon>Acetobacter</taxon>
    </lineage>
</organism>
<proteinExistence type="predicted"/>
<dbReference type="Proteomes" id="UP000077349">
    <property type="component" value="Unassembled WGS sequence"/>
</dbReference>